<organism evidence="2 3">
    <name type="scientific">Chitinophaga silvisoli</name>
    <dbReference type="NCBI Taxonomy" id="2291814"/>
    <lineage>
        <taxon>Bacteria</taxon>
        <taxon>Pseudomonadati</taxon>
        <taxon>Bacteroidota</taxon>
        <taxon>Chitinophagia</taxon>
        <taxon>Chitinophagales</taxon>
        <taxon>Chitinophagaceae</taxon>
        <taxon>Chitinophaga</taxon>
    </lineage>
</organism>
<feature type="transmembrane region" description="Helical" evidence="1">
    <location>
        <begin position="28"/>
        <end position="47"/>
    </location>
</feature>
<keyword evidence="3" id="KW-1185">Reference proteome</keyword>
<dbReference type="EMBL" id="QTJV01000017">
    <property type="protein sequence ID" value="RFM30952.1"/>
    <property type="molecule type" value="Genomic_DNA"/>
</dbReference>
<gene>
    <name evidence="2" type="ORF">DXN04_30780</name>
</gene>
<evidence type="ECO:0000313" key="3">
    <source>
        <dbReference type="Proteomes" id="UP000261174"/>
    </source>
</evidence>
<keyword evidence="1" id="KW-1133">Transmembrane helix</keyword>
<feature type="transmembrane region" description="Helical" evidence="1">
    <location>
        <begin position="212"/>
        <end position="230"/>
    </location>
</feature>
<feature type="transmembrane region" description="Helical" evidence="1">
    <location>
        <begin position="124"/>
        <end position="141"/>
    </location>
</feature>
<feature type="transmembrane region" description="Helical" evidence="1">
    <location>
        <begin position="147"/>
        <end position="165"/>
    </location>
</feature>
<proteinExistence type="predicted"/>
<name>A0A3E1NSR6_9BACT</name>
<sequence>MNEPLIRLKFCLVINNPNMYLKKLYNQIYFYLIIAVILIWIIFKHFYPYPFITVDSCLYIDSASKNLDIDYWPIGYSKFIYLAGLLSHSPTLFVTIQFLILQFSFLCLFVALKSIFKLGKWSSILILLFTIFNPLFITASNHIMSDALFTAITILWIAQLLYIIVSPRPYMIYTQAILVLVSLTLRYTALYYPAITILAFALSPINFRQKTLGVILTFLLLGIFIEFTRIKMESVSGVRSFSSSNGWKKANNALYMYANLADTDTSEVPDQFKLIHNIVTSYFKGPHEKVDLFNYQSEPSYGCFYMFSSESPLIRYDSVRINVPGDLHNLPTSPRCNFYLIHTVII</sequence>
<comment type="caution">
    <text evidence="2">The sequence shown here is derived from an EMBL/GenBank/DDBJ whole genome shotgun (WGS) entry which is preliminary data.</text>
</comment>
<evidence type="ECO:0008006" key="4">
    <source>
        <dbReference type="Google" id="ProtNLM"/>
    </source>
</evidence>
<keyword evidence="1" id="KW-0812">Transmembrane</keyword>
<evidence type="ECO:0000313" key="2">
    <source>
        <dbReference type="EMBL" id="RFM30952.1"/>
    </source>
</evidence>
<reference evidence="2 3" key="1">
    <citation type="submission" date="2018-08" db="EMBL/GenBank/DDBJ databases">
        <title>Chitinophaga sp. K20C18050901, a novel bacterium isolated from forest soil.</title>
        <authorList>
            <person name="Wang C."/>
        </authorList>
    </citation>
    <scope>NUCLEOTIDE SEQUENCE [LARGE SCALE GENOMIC DNA]</scope>
    <source>
        <strain evidence="2 3">K20C18050901</strain>
    </source>
</reference>
<keyword evidence="1" id="KW-0472">Membrane</keyword>
<accession>A0A3E1NSR6</accession>
<feature type="transmembrane region" description="Helical" evidence="1">
    <location>
        <begin position="177"/>
        <end position="200"/>
    </location>
</feature>
<protein>
    <recommendedName>
        <fullName evidence="4">Glycosyltransferase RgtA/B/C/D-like domain-containing protein</fullName>
    </recommendedName>
</protein>
<feature type="transmembrane region" description="Helical" evidence="1">
    <location>
        <begin position="92"/>
        <end position="112"/>
    </location>
</feature>
<dbReference type="AlphaFoldDB" id="A0A3E1NSR6"/>
<dbReference type="Proteomes" id="UP000261174">
    <property type="component" value="Unassembled WGS sequence"/>
</dbReference>
<evidence type="ECO:0000256" key="1">
    <source>
        <dbReference type="SAM" id="Phobius"/>
    </source>
</evidence>